<proteinExistence type="predicted"/>
<accession>A0A4Z2G0I9</accession>
<evidence type="ECO:0000256" key="1">
    <source>
        <dbReference type="SAM" id="MobiDB-lite"/>
    </source>
</evidence>
<organism evidence="2 3">
    <name type="scientific">Liparis tanakae</name>
    <name type="common">Tanaka's snailfish</name>
    <dbReference type="NCBI Taxonomy" id="230148"/>
    <lineage>
        <taxon>Eukaryota</taxon>
        <taxon>Metazoa</taxon>
        <taxon>Chordata</taxon>
        <taxon>Craniata</taxon>
        <taxon>Vertebrata</taxon>
        <taxon>Euteleostomi</taxon>
        <taxon>Actinopterygii</taxon>
        <taxon>Neopterygii</taxon>
        <taxon>Teleostei</taxon>
        <taxon>Neoteleostei</taxon>
        <taxon>Acanthomorphata</taxon>
        <taxon>Eupercaria</taxon>
        <taxon>Perciformes</taxon>
        <taxon>Cottioidei</taxon>
        <taxon>Cottales</taxon>
        <taxon>Liparidae</taxon>
        <taxon>Liparis</taxon>
    </lineage>
</organism>
<dbReference type="Proteomes" id="UP000314294">
    <property type="component" value="Unassembled WGS sequence"/>
</dbReference>
<evidence type="ECO:0000313" key="3">
    <source>
        <dbReference type="Proteomes" id="UP000314294"/>
    </source>
</evidence>
<feature type="compositionally biased region" description="Acidic residues" evidence="1">
    <location>
        <begin position="1"/>
        <end position="12"/>
    </location>
</feature>
<feature type="region of interest" description="Disordered" evidence="1">
    <location>
        <begin position="86"/>
        <end position="117"/>
    </location>
</feature>
<dbReference type="AlphaFoldDB" id="A0A4Z2G0I9"/>
<feature type="region of interest" description="Disordered" evidence="1">
    <location>
        <begin position="1"/>
        <end position="50"/>
    </location>
</feature>
<keyword evidence="3" id="KW-1185">Reference proteome</keyword>
<dbReference type="EMBL" id="SRLO01000759">
    <property type="protein sequence ID" value="TNN47076.1"/>
    <property type="molecule type" value="Genomic_DNA"/>
</dbReference>
<name>A0A4Z2G0I9_9TELE</name>
<evidence type="ECO:0000313" key="2">
    <source>
        <dbReference type="EMBL" id="TNN47076.1"/>
    </source>
</evidence>
<feature type="region of interest" description="Disordered" evidence="1">
    <location>
        <begin position="134"/>
        <end position="189"/>
    </location>
</feature>
<comment type="caution">
    <text evidence="2">The sequence shown here is derived from an EMBL/GenBank/DDBJ whole genome shotgun (WGS) entry which is preliminary data.</text>
</comment>
<sequence length="189" mass="21264">MELEEEEEEEEERGGRRRRRSSSRPITIQEHGDRRKSNGGGGGVGGEDYITLNSYHQDYNRENKTHPELKAFIQAVGHAHLCRTSPLQPVHSQTSTLTSTRSTARPPPGPQPDLHPHSHQLVPLASECFFCSSEKTSMSPPLEGKSPSPKLWRRREEQSMKGAREECTEGSCSASFLLEEQQEQQDSSR</sequence>
<gene>
    <name evidence="2" type="ORF">EYF80_042750</name>
</gene>
<protein>
    <submittedName>
        <fullName evidence="2">Uncharacterized protein</fullName>
    </submittedName>
</protein>
<feature type="compositionally biased region" description="Basic and acidic residues" evidence="1">
    <location>
        <begin position="154"/>
        <end position="167"/>
    </location>
</feature>
<feature type="compositionally biased region" description="Low complexity" evidence="1">
    <location>
        <begin position="92"/>
        <end position="103"/>
    </location>
</feature>
<reference evidence="2 3" key="1">
    <citation type="submission" date="2019-03" db="EMBL/GenBank/DDBJ databases">
        <title>First draft genome of Liparis tanakae, snailfish: a comprehensive survey of snailfish specific genes.</title>
        <authorList>
            <person name="Kim W."/>
            <person name="Song I."/>
            <person name="Jeong J.-H."/>
            <person name="Kim D."/>
            <person name="Kim S."/>
            <person name="Ryu S."/>
            <person name="Song J.Y."/>
            <person name="Lee S.K."/>
        </authorList>
    </citation>
    <scope>NUCLEOTIDE SEQUENCE [LARGE SCALE GENOMIC DNA]</scope>
    <source>
        <tissue evidence="2">Muscle</tissue>
    </source>
</reference>